<dbReference type="GO" id="GO:0004984">
    <property type="term" value="F:olfactory receptor activity"/>
    <property type="evidence" value="ECO:0007669"/>
    <property type="project" value="InterPro"/>
</dbReference>
<dbReference type="Pfam" id="PF02949">
    <property type="entry name" value="7tm_6"/>
    <property type="match status" value="2"/>
</dbReference>
<evidence type="ECO:0000256" key="4">
    <source>
        <dbReference type="ARBA" id="ARBA00022692"/>
    </source>
</evidence>
<keyword evidence="11" id="KW-1185">Reference proteome</keyword>
<evidence type="ECO:0000256" key="2">
    <source>
        <dbReference type="ARBA" id="ARBA00022475"/>
    </source>
</evidence>
<dbReference type="OrthoDB" id="7550086at2759"/>
<dbReference type="PANTHER" id="PTHR21137:SF35">
    <property type="entry name" value="ODORANT RECEPTOR 19A-RELATED"/>
    <property type="match status" value="1"/>
</dbReference>
<keyword evidence="3" id="KW-0716">Sensory transduction</keyword>
<proteinExistence type="predicted"/>
<keyword evidence="2" id="KW-1003">Cell membrane</keyword>
<feature type="transmembrane region" description="Helical" evidence="10">
    <location>
        <begin position="29"/>
        <end position="47"/>
    </location>
</feature>
<feature type="transmembrane region" description="Helical" evidence="10">
    <location>
        <begin position="662"/>
        <end position="679"/>
    </location>
</feature>
<feature type="transmembrane region" description="Helical" evidence="10">
    <location>
        <begin position="399"/>
        <end position="417"/>
    </location>
</feature>
<feature type="transmembrane region" description="Helical" evidence="10">
    <location>
        <begin position="497"/>
        <end position="517"/>
    </location>
</feature>
<feature type="transmembrane region" description="Helical" evidence="10">
    <location>
        <begin position="631"/>
        <end position="650"/>
    </location>
</feature>
<keyword evidence="7 10" id="KW-0472">Membrane</keyword>
<evidence type="ECO:0000256" key="3">
    <source>
        <dbReference type="ARBA" id="ARBA00022606"/>
    </source>
</evidence>
<evidence type="ECO:0000256" key="9">
    <source>
        <dbReference type="ARBA" id="ARBA00023224"/>
    </source>
</evidence>
<feature type="transmembrane region" description="Helical" evidence="10">
    <location>
        <begin position="67"/>
        <end position="85"/>
    </location>
</feature>
<evidence type="ECO:0000313" key="11">
    <source>
        <dbReference type="Proteomes" id="UP000515204"/>
    </source>
</evidence>
<reference evidence="12" key="1">
    <citation type="submission" date="2025-08" db="UniProtKB">
        <authorList>
            <consortium name="RefSeq"/>
        </authorList>
    </citation>
    <scope>IDENTIFICATION</scope>
</reference>
<accession>A0A6P3Y652</accession>
<dbReference type="Proteomes" id="UP000515204">
    <property type="component" value="Unplaced"/>
</dbReference>
<feature type="transmembrane region" description="Helical" evidence="10">
    <location>
        <begin position="537"/>
        <end position="567"/>
    </location>
</feature>
<feature type="transmembrane region" description="Helical" evidence="10">
    <location>
        <begin position="127"/>
        <end position="146"/>
    </location>
</feature>
<sequence length="755" mass="86270">MQLLSLNFLIYSVSGIWRPVEWSSSCAKLLYNAFTIYTILSLYLFTLTQFMDILLIVDNVDDFSNNSLMFVSCITVCCKSTIIVLRRNAIIDLVEMLLRDPYKPCNEDELAIQATFDKFIRLCSIKYLLLAEMSVIGAAFRALLNATEGHLPYRAWLPYDWNKSPMFLVTIMYQLIAIFLGALVNVGTETMIFGLILQTCAQLDILKSRLNKSVIKTITGYQEKRSLSRTSKKRVTISELIRHHLSIYRYANKVNSVFNQVLFVQFFGSIIVLCTSVYYVVLHIRDKEAPGILAFNVCMFVQIFVYCWSGNEVILKSASLADAVYNVDWSSLSIRERKDLLMIMMRSTVPIKFTSSFLITLSLESYSNILKTSYSAFSVLQSLCGIWRPVEWSSSCAKLLYNAFTVYTIVSLYVFTLTQFMDILLIVDNVDDFSNNSLMFVTFITVCCKSTIVILRRNSIIDLVEMLLRDPYKPRNKDELAIQTTFDKFIRLCSIKYLLLATLSLLGGMFRALKGTAEGNLPFRVWLPYDWNKSPMFLITIIHQLITVLLGTLVNVGTETVVFGLILQTSAQLDIFKCRINESLIKKMSGYQEDCLLSRTNKKQATISKFIRHHLSIYTYANKVNSVFNQVLFVQFFGSILVLCTCVYYVSMHIGETEATGILAYTICMFVQIFVYCWSGNEVTLKVQFSTSLADAVYEVDWSSLSIRERKDLLMIMMRSTVPIKFTSSFLITLSLESYSNILKTSYSAFSVLQS</sequence>
<dbReference type="GO" id="GO:0005549">
    <property type="term" value="F:odorant binding"/>
    <property type="evidence" value="ECO:0007669"/>
    <property type="project" value="InterPro"/>
</dbReference>
<dbReference type="AlphaFoldDB" id="A0A6P3Y652"/>
<keyword evidence="8" id="KW-0675">Receptor</keyword>
<dbReference type="RefSeq" id="XP_014485793.1">
    <property type="nucleotide sequence ID" value="XM_014630307.1"/>
</dbReference>
<evidence type="ECO:0000256" key="7">
    <source>
        <dbReference type="ARBA" id="ARBA00023136"/>
    </source>
</evidence>
<evidence type="ECO:0000313" key="12">
    <source>
        <dbReference type="RefSeq" id="XP_014485793.1"/>
    </source>
</evidence>
<dbReference type="InterPro" id="IPR004117">
    <property type="entry name" value="7tm6_olfct_rcpt"/>
</dbReference>
<feature type="transmembrane region" description="Helical" evidence="10">
    <location>
        <begin position="437"/>
        <end position="455"/>
    </location>
</feature>
<evidence type="ECO:0000256" key="8">
    <source>
        <dbReference type="ARBA" id="ARBA00023170"/>
    </source>
</evidence>
<dbReference type="PANTHER" id="PTHR21137">
    <property type="entry name" value="ODORANT RECEPTOR"/>
    <property type="match status" value="1"/>
</dbReference>
<keyword evidence="9" id="KW-0807">Transducer</keyword>
<dbReference type="GeneID" id="106750171"/>
<dbReference type="GO" id="GO:0007165">
    <property type="term" value="P:signal transduction"/>
    <property type="evidence" value="ECO:0007669"/>
    <property type="project" value="UniProtKB-KW"/>
</dbReference>
<dbReference type="GO" id="GO:0005886">
    <property type="term" value="C:plasma membrane"/>
    <property type="evidence" value="ECO:0007669"/>
    <property type="project" value="UniProtKB-SubCell"/>
</dbReference>
<organism evidence="11 12">
    <name type="scientific">Dinoponera quadriceps</name>
    <name type="common">South American ant</name>
    <dbReference type="NCBI Taxonomy" id="609295"/>
    <lineage>
        <taxon>Eukaryota</taxon>
        <taxon>Metazoa</taxon>
        <taxon>Ecdysozoa</taxon>
        <taxon>Arthropoda</taxon>
        <taxon>Hexapoda</taxon>
        <taxon>Insecta</taxon>
        <taxon>Pterygota</taxon>
        <taxon>Neoptera</taxon>
        <taxon>Endopterygota</taxon>
        <taxon>Hymenoptera</taxon>
        <taxon>Apocrita</taxon>
        <taxon>Aculeata</taxon>
        <taxon>Formicoidea</taxon>
        <taxon>Formicidae</taxon>
        <taxon>Ponerinae</taxon>
        <taxon>Ponerini</taxon>
        <taxon>Dinoponera</taxon>
    </lineage>
</organism>
<comment type="subcellular location">
    <subcellularLocation>
        <location evidence="1">Cell membrane</location>
        <topology evidence="1">Multi-pass membrane protein</topology>
    </subcellularLocation>
</comment>
<evidence type="ECO:0000256" key="1">
    <source>
        <dbReference type="ARBA" id="ARBA00004651"/>
    </source>
</evidence>
<evidence type="ECO:0000256" key="5">
    <source>
        <dbReference type="ARBA" id="ARBA00022725"/>
    </source>
</evidence>
<keyword evidence="5" id="KW-0552">Olfaction</keyword>
<keyword evidence="6 10" id="KW-1133">Transmembrane helix</keyword>
<evidence type="ECO:0000256" key="10">
    <source>
        <dbReference type="SAM" id="Phobius"/>
    </source>
</evidence>
<feature type="transmembrane region" description="Helical" evidence="10">
    <location>
        <begin position="166"/>
        <end position="186"/>
    </location>
</feature>
<feature type="transmembrane region" description="Helical" evidence="10">
    <location>
        <begin position="292"/>
        <end position="309"/>
    </location>
</feature>
<protein>
    <submittedName>
        <fullName evidence="12">Uncharacterized protein LOC106750171</fullName>
    </submittedName>
</protein>
<gene>
    <name evidence="12" type="primary">LOC106750171</name>
</gene>
<dbReference type="KEGG" id="dqu:106750171"/>
<evidence type="ECO:0000256" key="6">
    <source>
        <dbReference type="ARBA" id="ARBA00022989"/>
    </source>
</evidence>
<keyword evidence="4 10" id="KW-0812">Transmembrane</keyword>
<feature type="transmembrane region" description="Helical" evidence="10">
    <location>
        <begin position="257"/>
        <end position="280"/>
    </location>
</feature>
<name>A0A6P3Y652_DINQU</name>